<dbReference type="PATRIC" id="fig|1158612.3.peg.1573"/>
<dbReference type="eggNOG" id="ENOG5033ART">
    <property type="taxonomic scope" value="Bacteria"/>
</dbReference>
<dbReference type="Pfam" id="PF09643">
    <property type="entry name" value="YopX"/>
    <property type="match status" value="1"/>
</dbReference>
<reference evidence="2 3" key="1">
    <citation type="submission" date="2013-02" db="EMBL/GenBank/DDBJ databases">
        <title>The Genome Sequence of Enterococcus caccae BAA-1240.</title>
        <authorList>
            <consortium name="The Broad Institute Genome Sequencing Platform"/>
            <consortium name="The Broad Institute Genome Sequencing Center for Infectious Disease"/>
            <person name="Earl A.M."/>
            <person name="Gilmore M.S."/>
            <person name="Lebreton F."/>
            <person name="Walker B."/>
            <person name="Young S.K."/>
            <person name="Zeng Q."/>
            <person name="Gargeya S."/>
            <person name="Fitzgerald M."/>
            <person name="Haas B."/>
            <person name="Abouelleil A."/>
            <person name="Alvarado L."/>
            <person name="Arachchi H.M."/>
            <person name="Berlin A.M."/>
            <person name="Chapman S.B."/>
            <person name="Dewar J."/>
            <person name="Goldberg J."/>
            <person name="Griggs A."/>
            <person name="Gujja S."/>
            <person name="Hansen M."/>
            <person name="Howarth C."/>
            <person name="Imamovic A."/>
            <person name="Larimer J."/>
            <person name="McCowan C."/>
            <person name="Murphy C."/>
            <person name="Neiman D."/>
            <person name="Pearson M."/>
            <person name="Priest M."/>
            <person name="Roberts A."/>
            <person name="Saif S."/>
            <person name="Shea T."/>
            <person name="Sisk P."/>
            <person name="Sykes S."/>
            <person name="Wortman J."/>
            <person name="Nusbaum C."/>
            <person name="Birren B."/>
        </authorList>
    </citation>
    <scope>NUCLEOTIDE SEQUENCE [LARGE SCALE GENOMIC DNA]</scope>
    <source>
        <strain evidence="2 3">ATCC BAA-1240</strain>
    </source>
</reference>
<evidence type="ECO:0000313" key="2">
    <source>
        <dbReference type="EMBL" id="EOL45789.1"/>
    </source>
</evidence>
<dbReference type="NCBIfam" id="TIGR01671">
    <property type="entry name" value="phage_TIGR01671"/>
    <property type="match status" value="1"/>
</dbReference>
<feature type="domain" description="YopX protein" evidence="1">
    <location>
        <begin position="5"/>
        <end position="135"/>
    </location>
</feature>
<protein>
    <recommendedName>
        <fullName evidence="1">YopX protein domain-containing protein</fullName>
    </recommendedName>
</protein>
<dbReference type="Gene3D" id="2.30.30.290">
    <property type="entry name" value="YopX-like domains"/>
    <property type="match status" value="1"/>
</dbReference>
<organism evidence="2 3">
    <name type="scientific">Enterococcus caccae ATCC BAA-1240</name>
    <dbReference type="NCBI Taxonomy" id="1158612"/>
    <lineage>
        <taxon>Bacteria</taxon>
        <taxon>Bacillati</taxon>
        <taxon>Bacillota</taxon>
        <taxon>Bacilli</taxon>
        <taxon>Lactobacillales</taxon>
        <taxon>Enterococcaceae</taxon>
        <taxon>Enterococcus</taxon>
    </lineage>
</organism>
<gene>
    <name evidence="2" type="ORF">UC7_01586</name>
</gene>
<dbReference type="SUPFAM" id="SSF159006">
    <property type="entry name" value="YopX-like"/>
    <property type="match status" value="1"/>
</dbReference>
<dbReference type="RefSeq" id="WP_010771713.1">
    <property type="nucleotide sequence ID" value="NZ_KB946333.1"/>
</dbReference>
<dbReference type="OrthoDB" id="1809393at2"/>
<dbReference type="InterPro" id="IPR010024">
    <property type="entry name" value="CHP16711"/>
</dbReference>
<dbReference type="InterPro" id="IPR023385">
    <property type="entry name" value="YopX-like_C"/>
</dbReference>
<keyword evidence="3" id="KW-1185">Reference proteome</keyword>
<comment type="caution">
    <text evidence="2">The sequence shown here is derived from an EMBL/GenBank/DDBJ whole genome shotgun (WGS) entry which is preliminary data.</text>
</comment>
<accession>R3TW06</accession>
<sequence>MNKPKFRAWKKIRIQEMFNDVVRIDWLNNKIAIKYPNPGGNTFRIDEESLDNVILMQYTGLKDKNGVEICEGDILRKKYKSINYSNVEHTIEYAVFRDNTGAWRVKNPNKTLTNLLQIRKAVEVIGNIHANPELLNEVEK</sequence>
<evidence type="ECO:0000259" key="1">
    <source>
        <dbReference type="Pfam" id="PF09643"/>
    </source>
</evidence>
<name>R3TW06_9ENTE</name>
<dbReference type="AlphaFoldDB" id="R3TW06"/>
<dbReference type="Proteomes" id="UP000013840">
    <property type="component" value="Unassembled WGS sequence"/>
</dbReference>
<evidence type="ECO:0000313" key="3">
    <source>
        <dbReference type="Proteomes" id="UP000013840"/>
    </source>
</evidence>
<dbReference type="EMBL" id="AJAU01000017">
    <property type="protein sequence ID" value="EOL45789.1"/>
    <property type="molecule type" value="Genomic_DNA"/>
</dbReference>
<dbReference type="InterPro" id="IPR019096">
    <property type="entry name" value="YopX_protein"/>
</dbReference>
<proteinExistence type="predicted"/>